<evidence type="ECO:0000313" key="1">
    <source>
        <dbReference type="EMBL" id="KKK90578.1"/>
    </source>
</evidence>
<comment type="caution">
    <text evidence="1">The sequence shown here is derived from an EMBL/GenBank/DDBJ whole genome shotgun (WGS) entry which is preliminary data.</text>
</comment>
<organism evidence="1">
    <name type="scientific">marine sediment metagenome</name>
    <dbReference type="NCBI Taxonomy" id="412755"/>
    <lineage>
        <taxon>unclassified sequences</taxon>
        <taxon>metagenomes</taxon>
        <taxon>ecological metagenomes</taxon>
    </lineage>
</organism>
<sequence>MDRLKVNILGGRDVGKTTIAMHAAAELRWLGVSTSVWYGQFR</sequence>
<proteinExistence type="predicted"/>
<dbReference type="AlphaFoldDB" id="A0A0F8ZA16"/>
<protein>
    <submittedName>
        <fullName evidence="1">Uncharacterized protein</fullName>
    </submittedName>
</protein>
<accession>A0A0F8ZA16</accession>
<feature type="non-terminal residue" evidence="1">
    <location>
        <position position="42"/>
    </location>
</feature>
<dbReference type="EMBL" id="LAZR01049037">
    <property type="protein sequence ID" value="KKK90578.1"/>
    <property type="molecule type" value="Genomic_DNA"/>
</dbReference>
<reference evidence="1" key="1">
    <citation type="journal article" date="2015" name="Nature">
        <title>Complex archaea that bridge the gap between prokaryotes and eukaryotes.</title>
        <authorList>
            <person name="Spang A."/>
            <person name="Saw J.H."/>
            <person name="Jorgensen S.L."/>
            <person name="Zaremba-Niedzwiedzka K."/>
            <person name="Martijn J."/>
            <person name="Lind A.E."/>
            <person name="van Eijk R."/>
            <person name="Schleper C."/>
            <person name="Guy L."/>
            <person name="Ettema T.J."/>
        </authorList>
    </citation>
    <scope>NUCLEOTIDE SEQUENCE</scope>
</reference>
<name>A0A0F8ZA16_9ZZZZ</name>
<gene>
    <name evidence="1" type="ORF">LCGC14_2721570</name>
</gene>